<evidence type="ECO:0008006" key="18">
    <source>
        <dbReference type="Google" id="ProtNLM"/>
    </source>
</evidence>
<accession>A0A811PZY7</accession>
<feature type="domain" description="Disease resistance R13L4/SHOC-2-like LRR" evidence="15">
    <location>
        <begin position="338"/>
        <end position="518"/>
    </location>
</feature>
<dbReference type="Gene3D" id="3.80.10.10">
    <property type="entry name" value="Ribonuclease Inhibitor"/>
    <property type="match status" value="3"/>
</dbReference>
<dbReference type="Pfam" id="PF08263">
    <property type="entry name" value="LRRNT_2"/>
    <property type="match status" value="1"/>
</dbReference>
<keyword evidence="8" id="KW-0677">Repeat</keyword>
<evidence type="ECO:0000256" key="2">
    <source>
        <dbReference type="ARBA" id="ARBA00009592"/>
    </source>
</evidence>
<keyword evidence="4" id="KW-0433">Leucine-rich repeat</keyword>
<dbReference type="EMBL" id="CAJGYO010000007">
    <property type="protein sequence ID" value="CAD6248315.1"/>
    <property type="molecule type" value="Genomic_DNA"/>
</dbReference>
<dbReference type="PANTHER" id="PTHR48063">
    <property type="entry name" value="LRR RECEPTOR-LIKE KINASE"/>
    <property type="match status" value="1"/>
</dbReference>
<name>A0A811PZY7_9POAL</name>
<dbReference type="OrthoDB" id="749832at2759"/>
<dbReference type="Pfam" id="PF13516">
    <property type="entry name" value="LRR_6"/>
    <property type="match status" value="1"/>
</dbReference>
<proteinExistence type="inferred from homology"/>
<comment type="caution">
    <text evidence="16">The sequence shown here is derived from an EMBL/GenBank/DDBJ whole genome shotgun (WGS) entry which is preliminary data.</text>
</comment>
<sequence>MHEETQSRRLKTDETHPREKDRPQRKLAPMSLDVRNPKMAQHLIQVTAIQHLIQVTVIHSMCCLLIVAQQSSSAPAAPAPALPPSTLCIPRERDALLVLKAGLTDLGNYLSSWQAGQDCCQWSGVQCSNQTGHVIQLQINSKDPDTNQLVGTIGGEVSSSLLSLRHLQQLDLSWNNFGGRPIPELIGAIRSLRYLDLSYSNFGGRIPPHLGNLSNLLELTINSEEASQSLYSPDLAWVSGLGKLQTLSMYMVNLSAVIDWAHAINMLPSLSDLDLSSCGLQNIIPAPSHVNLTSLEQLYLSSNSFYSSLGAKNLFWNLPSLQTFWIANSGIQGPIPDTIGNLTSLQYLNLYNNSITGPLPSTIGNLKNIQTLQLWNNFISMDIAELLRRLPKQGLQQLYLDYNNLTGSLPPLLGEFSSLTTLWLRYNHLSGEIPVAIRELINLEELWLSSNNLQGIITEDHFTNMSSLRHLWISDNSLTLRVENTWNPPFRLISAGFSSCVLGPRFPAWLSSQPINTLDISNTRINDYIPDEFWTATLSTISILDLSRNQLVGRLPTYFSSLRVDSLDISSNQLVGPIPKLPNNLGSLDLSENNISGTLPSDIGAPMLRTLLLFNNSISGTIPCSLLQLQQLKFLDLSENLLNGTLPDCLHGSEASNIQLLNLNNNNLSGTFPLFLQRSKQLKFLDLAYNKFSGSIPSWIGEISSDLSFLRLRSNMFSGGIPIQITRMKGLQYLDLACNNFTGNIPLSLGNLEAMTHTPNNNSALFSVTNTGFVGVFLYRPVRTDSLLVVTKGQQLEFASGIAYMVSIDLSCNSLTGQIPEEIGLLIALRNLNLSWNHLSSRIPSSIGGLLALESFDLSHNELSGEIPNSLSDLTSLVSLNLSYNDLTGRIPSGNQLRTLENQASSYIGNPGLCGPPLPNNCSATDTAPSGPEEKEVSFYLGMGIGCVVGLWTVFIAFLFKRKWRINCFSFTDHIYDWVYVQVVVNWAIMTRKTCQNRDQN</sequence>
<evidence type="ECO:0000256" key="7">
    <source>
        <dbReference type="ARBA" id="ARBA00022729"/>
    </source>
</evidence>
<feature type="transmembrane region" description="Helical" evidence="13">
    <location>
        <begin position="939"/>
        <end position="960"/>
    </location>
</feature>
<evidence type="ECO:0000313" key="16">
    <source>
        <dbReference type="EMBL" id="CAD6248315.1"/>
    </source>
</evidence>
<evidence type="ECO:0000256" key="1">
    <source>
        <dbReference type="ARBA" id="ARBA00004251"/>
    </source>
</evidence>
<dbReference type="InterPro" id="IPR046956">
    <property type="entry name" value="RLP23-like"/>
</dbReference>
<dbReference type="GO" id="GO:0005886">
    <property type="term" value="C:plasma membrane"/>
    <property type="evidence" value="ECO:0007669"/>
    <property type="project" value="UniProtKB-SubCell"/>
</dbReference>
<feature type="region of interest" description="Disordered" evidence="12">
    <location>
        <begin position="1"/>
        <end position="30"/>
    </location>
</feature>
<keyword evidence="17" id="KW-1185">Reference proteome</keyword>
<evidence type="ECO:0000313" key="17">
    <source>
        <dbReference type="Proteomes" id="UP000604825"/>
    </source>
</evidence>
<dbReference type="InterPro" id="IPR003591">
    <property type="entry name" value="Leu-rich_rpt_typical-subtyp"/>
</dbReference>
<dbReference type="InterPro" id="IPR001611">
    <property type="entry name" value="Leu-rich_rpt"/>
</dbReference>
<dbReference type="InterPro" id="IPR032675">
    <property type="entry name" value="LRR_dom_sf"/>
</dbReference>
<comment type="similarity">
    <text evidence="2">Belongs to the RLP family.</text>
</comment>
<dbReference type="Proteomes" id="UP000604825">
    <property type="component" value="Unassembled WGS sequence"/>
</dbReference>
<dbReference type="PANTHER" id="PTHR48063:SF51">
    <property type="entry name" value="LEUCINE-RICH REPEAT-CONTAINING N-TERMINAL PLANT-TYPE DOMAIN-CONTAINING PROTEIN"/>
    <property type="match status" value="1"/>
</dbReference>
<dbReference type="FunFam" id="3.80.10.10:FF:000095">
    <property type="entry name" value="LRR receptor-like serine/threonine-protein kinase GSO1"/>
    <property type="match status" value="2"/>
</dbReference>
<keyword evidence="5" id="KW-1070">Brassinosteroid signaling pathway</keyword>
<dbReference type="AlphaFoldDB" id="A0A811PZY7"/>
<comment type="subcellular location">
    <subcellularLocation>
        <location evidence="1">Cell membrane</location>
        <topology evidence="1">Single-pass type I membrane protein</topology>
    </subcellularLocation>
</comment>
<dbReference type="SMART" id="SM00369">
    <property type="entry name" value="LRR_TYP"/>
    <property type="match status" value="9"/>
</dbReference>
<evidence type="ECO:0000259" key="15">
    <source>
        <dbReference type="Pfam" id="PF23598"/>
    </source>
</evidence>
<keyword evidence="7" id="KW-0732">Signal</keyword>
<evidence type="ECO:0000256" key="4">
    <source>
        <dbReference type="ARBA" id="ARBA00022614"/>
    </source>
</evidence>
<evidence type="ECO:0000256" key="5">
    <source>
        <dbReference type="ARBA" id="ARBA00022626"/>
    </source>
</evidence>
<feature type="domain" description="Leucine-rich repeat-containing N-terminal plant-type" evidence="14">
    <location>
        <begin position="91"/>
        <end position="128"/>
    </location>
</feature>
<dbReference type="FunFam" id="3.80.10.10:FF:000111">
    <property type="entry name" value="LRR receptor-like serine/threonine-protein kinase ERECTA"/>
    <property type="match status" value="1"/>
</dbReference>
<reference evidence="16" key="1">
    <citation type="submission" date="2020-10" db="EMBL/GenBank/DDBJ databases">
        <authorList>
            <person name="Han B."/>
            <person name="Lu T."/>
            <person name="Zhao Q."/>
            <person name="Huang X."/>
            <person name="Zhao Y."/>
        </authorList>
    </citation>
    <scope>NUCLEOTIDE SEQUENCE</scope>
</reference>
<dbReference type="GO" id="GO:0009742">
    <property type="term" value="P:brassinosteroid mediated signaling pathway"/>
    <property type="evidence" value="ECO:0007669"/>
    <property type="project" value="UniProtKB-KW"/>
</dbReference>
<keyword evidence="11" id="KW-0325">Glycoprotein</keyword>
<evidence type="ECO:0000259" key="14">
    <source>
        <dbReference type="Pfam" id="PF08263"/>
    </source>
</evidence>
<keyword evidence="6 13" id="KW-0812">Transmembrane</keyword>
<evidence type="ECO:0000256" key="10">
    <source>
        <dbReference type="ARBA" id="ARBA00023136"/>
    </source>
</evidence>
<evidence type="ECO:0000256" key="9">
    <source>
        <dbReference type="ARBA" id="ARBA00022989"/>
    </source>
</evidence>
<evidence type="ECO:0000256" key="13">
    <source>
        <dbReference type="SAM" id="Phobius"/>
    </source>
</evidence>
<protein>
    <recommendedName>
        <fullName evidence="18">Leucine-rich repeat-containing N-terminal plant-type domain-containing protein</fullName>
    </recommendedName>
</protein>
<evidence type="ECO:0000256" key="8">
    <source>
        <dbReference type="ARBA" id="ARBA00022737"/>
    </source>
</evidence>
<evidence type="ECO:0000256" key="11">
    <source>
        <dbReference type="ARBA" id="ARBA00023180"/>
    </source>
</evidence>
<dbReference type="SUPFAM" id="SSF52047">
    <property type="entry name" value="RNI-like"/>
    <property type="match status" value="1"/>
</dbReference>
<dbReference type="Pfam" id="PF13855">
    <property type="entry name" value="LRR_8"/>
    <property type="match status" value="1"/>
</dbReference>
<dbReference type="Pfam" id="PF23598">
    <property type="entry name" value="LRR_14"/>
    <property type="match status" value="1"/>
</dbReference>
<feature type="compositionally biased region" description="Basic and acidic residues" evidence="12">
    <location>
        <begin position="1"/>
        <end position="24"/>
    </location>
</feature>
<gene>
    <name evidence="16" type="ORF">NCGR_LOCUS32461</name>
</gene>
<evidence type="ECO:0000256" key="3">
    <source>
        <dbReference type="ARBA" id="ARBA00022475"/>
    </source>
</evidence>
<evidence type="ECO:0000256" key="6">
    <source>
        <dbReference type="ARBA" id="ARBA00022692"/>
    </source>
</evidence>
<keyword evidence="10 13" id="KW-0472">Membrane</keyword>
<keyword evidence="9 13" id="KW-1133">Transmembrane helix</keyword>
<keyword evidence="3" id="KW-1003">Cell membrane</keyword>
<dbReference type="SUPFAM" id="SSF52058">
    <property type="entry name" value="L domain-like"/>
    <property type="match status" value="1"/>
</dbReference>
<evidence type="ECO:0000256" key="12">
    <source>
        <dbReference type="SAM" id="MobiDB-lite"/>
    </source>
</evidence>
<dbReference type="InterPro" id="IPR055414">
    <property type="entry name" value="LRR_R13L4/SHOC2-like"/>
</dbReference>
<dbReference type="Pfam" id="PF00560">
    <property type="entry name" value="LRR_1"/>
    <property type="match status" value="8"/>
</dbReference>
<dbReference type="PROSITE" id="PS51450">
    <property type="entry name" value="LRR"/>
    <property type="match status" value="1"/>
</dbReference>
<organism evidence="16 17">
    <name type="scientific">Miscanthus lutarioriparius</name>
    <dbReference type="NCBI Taxonomy" id="422564"/>
    <lineage>
        <taxon>Eukaryota</taxon>
        <taxon>Viridiplantae</taxon>
        <taxon>Streptophyta</taxon>
        <taxon>Embryophyta</taxon>
        <taxon>Tracheophyta</taxon>
        <taxon>Spermatophyta</taxon>
        <taxon>Magnoliopsida</taxon>
        <taxon>Liliopsida</taxon>
        <taxon>Poales</taxon>
        <taxon>Poaceae</taxon>
        <taxon>PACMAD clade</taxon>
        <taxon>Panicoideae</taxon>
        <taxon>Andropogonodae</taxon>
        <taxon>Andropogoneae</taxon>
        <taxon>Saccharinae</taxon>
        <taxon>Miscanthus</taxon>
    </lineage>
</organism>
<dbReference type="InterPro" id="IPR013210">
    <property type="entry name" value="LRR_N_plant-typ"/>
</dbReference>